<reference evidence="3 4" key="1">
    <citation type="submission" date="2012-09" db="EMBL/GenBank/DDBJ databases">
        <title>Genome Sequence of alkane-degrading Bacterium Alcanivorax sp. 521-1.</title>
        <authorList>
            <person name="Lai Q."/>
            <person name="Shao Z."/>
        </authorList>
    </citation>
    <scope>NUCLEOTIDE SEQUENCE [LARGE SCALE GENOMIC DNA]</scope>
    <source>
        <strain evidence="3 4">521-1</strain>
    </source>
</reference>
<keyword evidence="3" id="KW-0413">Isomerase</keyword>
<evidence type="ECO:0000313" key="4">
    <source>
        <dbReference type="Proteomes" id="UP000662703"/>
    </source>
</evidence>
<evidence type="ECO:0000259" key="2">
    <source>
        <dbReference type="Pfam" id="PF01557"/>
    </source>
</evidence>
<name>A0ABS0AQN3_9GAMM</name>
<gene>
    <name evidence="3" type="ORF">Y5W_01702</name>
</gene>
<dbReference type="Gene3D" id="3.90.850.10">
    <property type="entry name" value="Fumarylacetoacetase-like, C-terminal domain"/>
    <property type="match status" value="1"/>
</dbReference>
<dbReference type="NCBIfam" id="TIGR02303">
    <property type="entry name" value="HpaG-C-term"/>
    <property type="match status" value="1"/>
</dbReference>
<comment type="caution">
    <text evidence="3">The sequence shown here is derived from an EMBL/GenBank/DDBJ whole genome shotgun (WGS) entry which is preliminary data.</text>
</comment>
<dbReference type="EMBL" id="ARXX01000022">
    <property type="protein sequence ID" value="MBF5056408.1"/>
    <property type="molecule type" value="Genomic_DNA"/>
</dbReference>
<accession>A0ABS0AQN3</accession>
<protein>
    <submittedName>
        <fullName evidence="3">4-hydroxyphenylacetate degradation isomerase/decarboxylase domain-containing protein</fullName>
    </submittedName>
</protein>
<dbReference type="InterPro" id="IPR012684">
    <property type="entry name" value="HPA_isomer/decarb_C"/>
</dbReference>
<sequence>MKHARIQHRGQVLDVTVNDDGDILLADGTPLDAGQVTWLPPATGTMFALGLNYADHAAELSFKSAPKEPLVFVKAPNAYTGHDGYSWRPDNVDYMHYECELVAVIGKTARNVRRADALEYVAGYTLCNDYAIRDYLENYYRPNLRVKNRDSTTPVGPWIIDRSQVPEPNNLTLRTYINGELKQEGTTADMIFDVPFLIEYLSGFMTLQPGDMIATGTPKGMADVQPGDVVDVEIEGIGRLRNTMLSESEFFKNAKEQSS</sequence>
<dbReference type="Pfam" id="PF01557">
    <property type="entry name" value="FAA_hydrolase"/>
    <property type="match status" value="1"/>
</dbReference>
<evidence type="ECO:0000313" key="3">
    <source>
        <dbReference type="EMBL" id="MBF5056408.1"/>
    </source>
</evidence>
<evidence type="ECO:0000256" key="1">
    <source>
        <dbReference type="ARBA" id="ARBA00022723"/>
    </source>
</evidence>
<organism evidence="3 4">
    <name type="scientific">Alloalcanivorax profundimaris</name>
    <dbReference type="NCBI Taxonomy" id="2735259"/>
    <lineage>
        <taxon>Bacteria</taxon>
        <taxon>Pseudomonadati</taxon>
        <taxon>Pseudomonadota</taxon>
        <taxon>Gammaproteobacteria</taxon>
        <taxon>Oceanospirillales</taxon>
        <taxon>Alcanivoracaceae</taxon>
        <taxon>Alloalcanivorax</taxon>
    </lineage>
</organism>
<dbReference type="PANTHER" id="PTHR11820">
    <property type="entry name" value="ACYLPYRUVASE"/>
    <property type="match status" value="1"/>
</dbReference>
<dbReference type="GO" id="GO:0016853">
    <property type="term" value="F:isomerase activity"/>
    <property type="evidence" value="ECO:0007669"/>
    <property type="project" value="UniProtKB-KW"/>
</dbReference>
<keyword evidence="1" id="KW-0479">Metal-binding</keyword>
<dbReference type="PANTHER" id="PTHR11820:SF114">
    <property type="entry name" value="4-HYDROXYPHENYLACETATE CATABOLISM PROTEIN"/>
    <property type="match status" value="1"/>
</dbReference>
<feature type="domain" description="Fumarylacetoacetase-like C-terminal" evidence="2">
    <location>
        <begin position="46"/>
        <end position="243"/>
    </location>
</feature>
<dbReference type="RefSeq" id="WP_194864909.1">
    <property type="nucleotide sequence ID" value="NZ_ARXX01000022.1"/>
</dbReference>
<dbReference type="InterPro" id="IPR036663">
    <property type="entry name" value="Fumarylacetoacetase_C_sf"/>
</dbReference>
<proteinExistence type="predicted"/>
<dbReference type="Proteomes" id="UP000662703">
    <property type="component" value="Unassembled WGS sequence"/>
</dbReference>
<dbReference type="SUPFAM" id="SSF56529">
    <property type="entry name" value="FAH"/>
    <property type="match status" value="1"/>
</dbReference>
<dbReference type="InterPro" id="IPR011234">
    <property type="entry name" value="Fumarylacetoacetase-like_C"/>
</dbReference>
<keyword evidence="4" id="KW-1185">Reference proteome</keyword>